<evidence type="ECO:0000313" key="9">
    <source>
        <dbReference type="EMBL" id="RJX75186.1"/>
    </source>
</evidence>
<name>A0A3A6QXB5_9VIBR</name>
<dbReference type="PRINTS" id="PR00783">
    <property type="entry name" value="MINTRINSICP"/>
</dbReference>
<dbReference type="OrthoDB" id="9807293at2"/>
<feature type="transmembrane region" description="Helical" evidence="8">
    <location>
        <begin position="233"/>
        <end position="253"/>
    </location>
</feature>
<proteinExistence type="inferred from homology"/>
<accession>A0A3A6QXB5</accession>
<dbReference type="EMBL" id="QVMU01000001">
    <property type="protein sequence ID" value="RJX75186.1"/>
    <property type="molecule type" value="Genomic_DNA"/>
</dbReference>
<evidence type="ECO:0000256" key="5">
    <source>
        <dbReference type="ARBA" id="ARBA00022989"/>
    </source>
</evidence>
<feature type="transmembrane region" description="Helical" evidence="8">
    <location>
        <begin position="12"/>
        <end position="34"/>
    </location>
</feature>
<evidence type="ECO:0000256" key="7">
    <source>
        <dbReference type="RuleBase" id="RU000477"/>
    </source>
</evidence>
<comment type="similarity">
    <text evidence="2 7">Belongs to the MIP/aquaporin (TC 1.A.8) family.</text>
</comment>
<dbReference type="InterPro" id="IPR050363">
    <property type="entry name" value="MIP/Aquaporin"/>
</dbReference>
<protein>
    <submittedName>
        <fullName evidence="9">Aquaporin</fullName>
    </submittedName>
</protein>
<evidence type="ECO:0000256" key="1">
    <source>
        <dbReference type="ARBA" id="ARBA00004141"/>
    </source>
</evidence>
<keyword evidence="10" id="KW-1185">Reference proteome</keyword>
<sequence length="278" mass="29403">MKFIDKETLRQCVAEMIGLAFVLFLGAGCVSVATLTGSAIGIWEICIIWGIAFALAIYLTAGVSGAHLNPAVTIALWACAGFDRKKVLPYIIAQVLGAFIGAELAYLCYSSLFEAYEVANNITRGSEESLALASIFSTYANPNLTVAHAALIETIITAVLMMLIMALLDDNNGLPRGPLAPMLIGLLVAVIGGATAPLTGFAMNPARDFGPKVFAYLAGWGDIAFTGGRDVPYFLVPIVAPIVGALIGIKLYLLAFSKPKATNIDDIEPPKIVTEEFV</sequence>
<dbReference type="GO" id="GO:0015254">
    <property type="term" value="F:glycerol channel activity"/>
    <property type="evidence" value="ECO:0007669"/>
    <property type="project" value="TreeGrafter"/>
</dbReference>
<dbReference type="PROSITE" id="PS51257">
    <property type="entry name" value="PROKAR_LIPOPROTEIN"/>
    <property type="match status" value="1"/>
</dbReference>
<evidence type="ECO:0000256" key="8">
    <source>
        <dbReference type="SAM" id="Phobius"/>
    </source>
</evidence>
<dbReference type="PANTHER" id="PTHR43829:SF9">
    <property type="entry name" value="AQUAPORIN-9"/>
    <property type="match status" value="1"/>
</dbReference>
<evidence type="ECO:0000256" key="2">
    <source>
        <dbReference type="ARBA" id="ARBA00006175"/>
    </source>
</evidence>
<organism evidence="9 10">
    <name type="scientific">Vibrio sinensis</name>
    <dbReference type="NCBI Taxonomy" id="2302434"/>
    <lineage>
        <taxon>Bacteria</taxon>
        <taxon>Pseudomonadati</taxon>
        <taxon>Pseudomonadota</taxon>
        <taxon>Gammaproteobacteria</taxon>
        <taxon>Vibrionales</taxon>
        <taxon>Vibrionaceae</taxon>
        <taxon>Vibrio</taxon>
    </lineage>
</organism>
<dbReference type="GO" id="GO:0005886">
    <property type="term" value="C:plasma membrane"/>
    <property type="evidence" value="ECO:0007669"/>
    <property type="project" value="TreeGrafter"/>
</dbReference>
<dbReference type="Proteomes" id="UP000273252">
    <property type="component" value="Unassembled WGS sequence"/>
</dbReference>
<dbReference type="InterPro" id="IPR023271">
    <property type="entry name" value="Aquaporin-like"/>
</dbReference>
<dbReference type="Gene3D" id="1.20.1080.10">
    <property type="entry name" value="Glycerol uptake facilitator protein"/>
    <property type="match status" value="1"/>
</dbReference>
<keyword evidence="4 7" id="KW-0812">Transmembrane</keyword>
<dbReference type="AlphaFoldDB" id="A0A3A6QXB5"/>
<gene>
    <name evidence="9" type="ORF">DZ860_00415</name>
</gene>
<dbReference type="PROSITE" id="PS00221">
    <property type="entry name" value="MIP"/>
    <property type="match status" value="1"/>
</dbReference>
<evidence type="ECO:0000256" key="3">
    <source>
        <dbReference type="ARBA" id="ARBA00022448"/>
    </source>
</evidence>
<evidence type="ECO:0000256" key="6">
    <source>
        <dbReference type="ARBA" id="ARBA00023136"/>
    </source>
</evidence>
<feature type="transmembrane region" description="Helical" evidence="8">
    <location>
        <begin position="146"/>
        <end position="168"/>
    </location>
</feature>
<dbReference type="InterPro" id="IPR022357">
    <property type="entry name" value="MIP_CS"/>
</dbReference>
<feature type="transmembrane region" description="Helical" evidence="8">
    <location>
        <begin position="40"/>
        <end position="66"/>
    </location>
</feature>
<keyword evidence="5 8" id="KW-1133">Transmembrane helix</keyword>
<dbReference type="NCBIfam" id="TIGR00861">
    <property type="entry name" value="MIP"/>
    <property type="match status" value="1"/>
</dbReference>
<dbReference type="InterPro" id="IPR000425">
    <property type="entry name" value="MIP"/>
</dbReference>
<keyword evidence="6 8" id="KW-0472">Membrane</keyword>
<keyword evidence="3 7" id="KW-0813">Transport</keyword>
<evidence type="ECO:0000256" key="4">
    <source>
        <dbReference type="ARBA" id="ARBA00022692"/>
    </source>
</evidence>
<dbReference type="RefSeq" id="WP_120028942.1">
    <property type="nucleotide sequence ID" value="NZ_QVMU01000001.1"/>
</dbReference>
<dbReference type="Pfam" id="PF00230">
    <property type="entry name" value="MIP"/>
    <property type="match status" value="1"/>
</dbReference>
<comment type="subcellular location">
    <subcellularLocation>
        <location evidence="1">Membrane</location>
        <topology evidence="1">Multi-pass membrane protein</topology>
    </subcellularLocation>
</comment>
<dbReference type="SUPFAM" id="SSF81338">
    <property type="entry name" value="Aquaporin-like"/>
    <property type="match status" value="1"/>
</dbReference>
<feature type="transmembrane region" description="Helical" evidence="8">
    <location>
        <begin position="87"/>
        <end position="107"/>
    </location>
</feature>
<comment type="caution">
    <text evidence="9">The sequence shown here is derived from an EMBL/GenBank/DDBJ whole genome shotgun (WGS) entry which is preliminary data.</text>
</comment>
<dbReference type="CDD" id="cd00333">
    <property type="entry name" value="MIP"/>
    <property type="match status" value="1"/>
</dbReference>
<feature type="transmembrane region" description="Helical" evidence="8">
    <location>
        <begin position="180"/>
        <end position="203"/>
    </location>
</feature>
<evidence type="ECO:0000313" key="10">
    <source>
        <dbReference type="Proteomes" id="UP000273252"/>
    </source>
</evidence>
<dbReference type="PANTHER" id="PTHR43829">
    <property type="entry name" value="AQUAPORIN OR AQUAGLYCEROPORIN RELATED"/>
    <property type="match status" value="1"/>
</dbReference>
<reference evidence="9 10" key="1">
    <citation type="submission" date="2018-08" db="EMBL/GenBank/DDBJ databases">
        <title>Vibrio isolated from the Eastern China Marginal Seas.</title>
        <authorList>
            <person name="Li Y."/>
        </authorList>
    </citation>
    <scope>NUCLEOTIDE SEQUENCE [LARGE SCALE GENOMIC DNA]</scope>
    <source>
        <strain evidence="9 10">BEI233</strain>
    </source>
</reference>